<accession>A0A8J2JZ07</accession>
<comment type="caution">
    <text evidence="1">The sequence shown here is derived from an EMBL/GenBank/DDBJ whole genome shotgun (WGS) entry which is preliminary data.</text>
</comment>
<keyword evidence="2" id="KW-1185">Reference proteome</keyword>
<reference evidence="1" key="1">
    <citation type="submission" date="2021-06" db="EMBL/GenBank/DDBJ databases">
        <authorList>
            <person name="Hodson N. C."/>
            <person name="Mongue J. A."/>
            <person name="Jaron S. K."/>
        </authorList>
    </citation>
    <scope>NUCLEOTIDE SEQUENCE</scope>
</reference>
<name>A0A8J2JZ07_9HEXA</name>
<evidence type="ECO:0000313" key="2">
    <source>
        <dbReference type="Proteomes" id="UP000708208"/>
    </source>
</evidence>
<proteinExistence type="predicted"/>
<dbReference type="Proteomes" id="UP000708208">
    <property type="component" value="Unassembled WGS sequence"/>
</dbReference>
<gene>
    <name evidence="1" type="ORF">AFUS01_LOCUS17911</name>
</gene>
<dbReference type="AlphaFoldDB" id="A0A8J2JZ07"/>
<sequence length="94" mass="10838">KPMFFDFDLPTTGLVSQNQFHRVLHTVGLAEILRQEELDAICKRFLVIRGNKRDIDYVEFLAQLDAIISVDPITLEEQSPTGVEWYKQLHSCCS</sequence>
<dbReference type="EMBL" id="CAJVCH010174585">
    <property type="protein sequence ID" value="CAG7729177.1"/>
    <property type="molecule type" value="Genomic_DNA"/>
</dbReference>
<feature type="non-terminal residue" evidence="1">
    <location>
        <position position="1"/>
    </location>
</feature>
<organism evidence="1 2">
    <name type="scientific">Allacma fusca</name>
    <dbReference type="NCBI Taxonomy" id="39272"/>
    <lineage>
        <taxon>Eukaryota</taxon>
        <taxon>Metazoa</taxon>
        <taxon>Ecdysozoa</taxon>
        <taxon>Arthropoda</taxon>
        <taxon>Hexapoda</taxon>
        <taxon>Collembola</taxon>
        <taxon>Symphypleona</taxon>
        <taxon>Sminthuridae</taxon>
        <taxon>Allacma</taxon>
    </lineage>
</organism>
<protein>
    <recommendedName>
        <fullName evidence="3">EF-hand domain-containing protein</fullName>
    </recommendedName>
</protein>
<evidence type="ECO:0000313" key="1">
    <source>
        <dbReference type="EMBL" id="CAG7729177.1"/>
    </source>
</evidence>
<dbReference type="OrthoDB" id="272072at2759"/>
<evidence type="ECO:0008006" key="3">
    <source>
        <dbReference type="Google" id="ProtNLM"/>
    </source>
</evidence>